<keyword evidence="2" id="KW-1185">Reference proteome</keyword>
<reference evidence="1" key="1">
    <citation type="submission" date="2021-01" db="EMBL/GenBank/DDBJ databases">
        <title>Whole genome shotgun sequence of Virgisporangium aurantiacum NBRC 16421.</title>
        <authorList>
            <person name="Komaki H."/>
            <person name="Tamura T."/>
        </authorList>
    </citation>
    <scope>NUCLEOTIDE SEQUENCE</scope>
    <source>
        <strain evidence="1">NBRC 16421</strain>
    </source>
</reference>
<name>A0A8J3ZEU9_9ACTN</name>
<gene>
    <name evidence="1" type="ORF">Vau01_101850</name>
</gene>
<dbReference type="RefSeq" id="WP_204008465.1">
    <property type="nucleotide sequence ID" value="NZ_BOPG01000081.1"/>
</dbReference>
<dbReference type="Proteomes" id="UP000612585">
    <property type="component" value="Unassembled WGS sequence"/>
</dbReference>
<evidence type="ECO:0000313" key="2">
    <source>
        <dbReference type="Proteomes" id="UP000612585"/>
    </source>
</evidence>
<evidence type="ECO:0000313" key="1">
    <source>
        <dbReference type="EMBL" id="GIJ62669.1"/>
    </source>
</evidence>
<protein>
    <submittedName>
        <fullName evidence="1">Uncharacterized protein</fullName>
    </submittedName>
</protein>
<sequence length="411" mass="44191">MIGVNGDGVQPLDVDPLRLTVLLEQAGWQLIGGRRAIYNRLSPPSDTSGGTRTLVVPLDRGAPEYEELMRKALAKIAGENFDTWRGRLLPRLSVAVTDEYRFRKESDAPSGLIVWREGEALIQAARATLVAGAKALLTKARHFGNKHGQFASRYLDAVLMGQTAPGSYVVTAYAPSETAIPVRQTSEHTIGLPGVDYVQGNEISASIVSALGATVEALDHFRSSQSFSGFDAGVERGVSYELANALVNLTTDAEEANIFVEWHPSGAGLTVSDIDFVFSGRDTPVLQRAATRLVSTEPQPRTVVIGRVHLLTKKDAGLPGVVGVEAVGSAIPKKVRVHLLQASDYHLAVRAHDEDLLVRVVGDLQREGTLNWLYSAHIEEVIGRAEGGSSATAMTGTPVLDFDTEDDAHEI</sequence>
<accession>A0A8J3ZEU9</accession>
<dbReference type="EMBL" id="BOPG01000081">
    <property type="protein sequence ID" value="GIJ62669.1"/>
    <property type="molecule type" value="Genomic_DNA"/>
</dbReference>
<dbReference type="AlphaFoldDB" id="A0A8J3ZEU9"/>
<comment type="caution">
    <text evidence="1">The sequence shown here is derived from an EMBL/GenBank/DDBJ whole genome shotgun (WGS) entry which is preliminary data.</text>
</comment>
<organism evidence="1 2">
    <name type="scientific">Virgisporangium aurantiacum</name>
    <dbReference type="NCBI Taxonomy" id="175570"/>
    <lineage>
        <taxon>Bacteria</taxon>
        <taxon>Bacillati</taxon>
        <taxon>Actinomycetota</taxon>
        <taxon>Actinomycetes</taxon>
        <taxon>Micromonosporales</taxon>
        <taxon>Micromonosporaceae</taxon>
        <taxon>Virgisporangium</taxon>
    </lineage>
</organism>
<proteinExistence type="predicted"/>